<keyword evidence="6 7" id="KW-0472">Membrane</keyword>
<keyword evidence="3" id="KW-1003">Cell membrane</keyword>
<accession>A0ABQ5R3N5</accession>
<comment type="subcellular location">
    <subcellularLocation>
        <location evidence="1">Cell membrane</location>
        <topology evidence="1">Multi-pass membrane protein</topology>
    </subcellularLocation>
</comment>
<organism evidence="9 10">
    <name type="scientific">Phytohabitans aurantiacus</name>
    <dbReference type="NCBI Taxonomy" id="3016789"/>
    <lineage>
        <taxon>Bacteria</taxon>
        <taxon>Bacillati</taxon>
        <taxon>Actinomycetota</taxon>
        <taxon>Actinomycetes</taxon>
        <taxon>Micromonosporales</taxon>
        <taxon>Micromonosporaceae</taxon>
    </lineage>
</organism>
<evidence type="ECO:0000256" key="7">
    <source>
        <dbReference type="SAM" id="Phobius"/>
    </source>
</evidence>
<feature type="transmembrane region" description="Helical" evidence="7">
    <location>
        <begin position="273"/>
        <end position="293"/>
    </location>
</feature>
<feature type="transmembrane region" description="Helical" evidence="7">
    <location>
        <begin position="165"/>
        <end position="184"/>
    </location>
</feature>
<feature type="transmembrane region" description="Helical" evidence="7">
    <location>
        <begin position="213"/>
        <end position="236"/>
    </location>
</feature>
<keyword evidence="5 7" id="KW-1133">Transmembrane helix</keyword>
<dbReference type="SUPFAM" id="SSF103473">
    <property type="entry name" value="MFS general substrate transporter"/>
    <property type="match status" value="1"/>
</dbReference>
<evidence type="ECO:0000256" key="3">
    <source>
        <dbReference type="ARBA" id="ARBA00022475"/>
    </source>
</evidence>
<evidence type="ECO:0000259" key="8">
    <source>
        <dbReference type="PROSITE" id="PS50850"/>
    </source>
</evidence>
<dbReference type="InterPro" id="IPR011701">
    <property type="entry name" value="MFS"/>
</dbReference>
<feature type="transmembrane region" description="Helical" evidence="7">
    <location>
        <begin position="12"/>
        <end position="36"/>
    </location>
</feature>
<evidence type="ECO:0000256" key="6">
    <source>
        <dbReference type="ARBA" id="ARBA00023136"/>
    </source>
</evidence>
<dbReference type="InterPro" id="IPR020846">
    <property type="entry name" value="MFS_dom"/>
</dbReference>
<comment type="caution">
    <text evidence="9">The sequence shown here is derived from an EMBL/GenBank/DDBJ whole genome shotgun (WGS) entry which is preliminary data.</text>
</comment>
<protein>
    <recommendedName>
        <fullName evidence="8">Major facilitator superfamily (MFS) profile domain-containing protein</fullName>
    </recommendedName>
</protein>
<feature type="transmembrane region" description="Helical" evidence="7">
    <location>
        <begin position="242"/>
        <end position="261"/>
    </location>
</feature>
<feature type="transmembrane region" description="Helical" evidence="7">
    <location>
        <begin position="109"/>
        <end position="126"/>
    </location>
</feature>
<dbReference type="InterPro" id="IPR036259">
    <property type="entry name" value="MFS_trans_sf"/>
</dbReference>
<dbReference type="RefSeq" id="WP_281902421.1">
    <property type="nucleotide sequence ID" value="NZ_BSDI01000044.1"/>
</dbReference>
<feature type="transmembrane region" description="Helical" evidence="7">
    <location>
        <begin position="305"/>
        <end position="332"/>
    </location>
</feature>
<keyword evidence="10" id="KW-1185">Reference proteome</keyword>
<feature type="transmembrane region" description="Helical" evidence="7">
    <location>
        <begin position="80"/>
        <end position="103"/>
    </location>
</feature>
<dbReference type="PROSITE" id="PS50850">
    <property type="entry name" value="MFS"/>
    <property type="match status" value="1"/>
</dbReference>
<dbReference type="Proteomes" id="UP001144280">
    <property type="component" value="Unassembled WGS sequence"/>
</dbReference>
<proteinExistence type="predicted"/>
<evidence type="ECO:0000256" key="5">
    <source>
        <dbReference type="ARBA" id="ARBA00022989"/>
    </source>
</evidence>
<feature type="transmembrane region" description="Helical" evidence="7">
    <location>
        <begin position="366"/>
        <end position="387"/>
    </location>
</feature>
<dbReference type="EMBL" id="BSDI01000044">
    <property type="protein sequence ID" value="GLI01414.1"/>
    <property type="molecule type" value="Genomic_DNA"/>
</dbReference>
<evidence type="ECO:0000313" key="10">
    <source>
        <dbReference type="Proteomes" id="UP001144280"/>
    </source>
</evidence>
<name>A0ABQ5R3N5_9ACTN</name>
<keyword evidence="4 7" id="KW-0812">Transmembrane</keyword>
<keyword evidence="2" id="KW-0813">Transport</keyword>
<dbReference type="Pfam" id="PF07690">
    <property type="entry name" value="MFS_1"/>
    <property type="match status" value="1"/>
</dbReference>
<evidence type="ECO:0000256" key="4">
    <source>
        <dbReference type="ARBA" id="ARBA00022692"/>
    </source>
</evidence>
<feature type="transmembrane region" description="Helical" evidence="7">
    <location>
        <begin position="48"/>
        <end position="68"/>
    </location>
</feature>
<evidence type="ECO:0000313" key="9">
    <source>
        <dbReference type="EMBL" id="GLI01414.1"/>
    </source>
</evidence>
<sequence>MNDAVNDVDRRGQAYALLGAVQATVVATMTVVALPLPAIGRELGLDPAAAALVGVAYALAFGVLLPVGGRLVDRFGARPLLVVGLAAFAGASIAAALAAGFATLTIARLGQGAGAALIAPAALAAVRLRTARGAQPKVAAAWGGLSVLGAIAGALLPGAVDDWVSWRWCFAPAVLVSAAALHLAPRLVSDPQRGRGRGRAPRPVAYLADRRRVLGLLAIGLCATGAALAGLLLVAALPADRLVPALLPGVAALVLAGYLARRPLAARVPARRDAAPALLTAGLASGAAGLLLLSRVGPDTGYVTVVLPGLVLLGAGLALVFAAGTVLALAGVPVHRSGLAGGAFNGALALGVIAGLAFAGGASGTAAATAGVGAAFALLAMLTPLAAPPRVRIARFDVALNHNSRDVWPLHTRP</sequence>
<dbReference type="PANTHER" id="PTHR42718">
    <property type="entry name" value="MAJOR FACILITATOR SUPERFAMILY MULTIDRUG TRANSPORTER MFSC"/>
    <property type="match status" value="1"/>
</dbReference>
<reference evidence="9" key="1">
    <citation type="submission" date="2022-12" db="EMBL/GenBank/DDBJ databases">
        <title>New Phytohabitans aurantiacus sp. RD004123 nov., an actinomycete isolated from soil.</title>
        <authorList>
            <person name="Triningsih D.W."/>
            <person name="Harunari E."/>
            <person name="Igarashi Y."/>
        </authorList>
    </citation>
    <scope>NUCLEOTIDE SEQUENCE</scope>
    <source>
        <strain evidence="9">RD004123</strain>
    </source>
</reference>
<evidence type="ECO:0000256" key="2">
    <source>
        <dbReference type="ARBA" id="ARBA00022448"/>
    </source>
</evidence>
<feature type="domain" description="Major facilitator superfamily (MFS) profile" evidence="8">
    <location>
        <begin position="14"/>
        <end position="392"/>
    </location>
</feature>
<feature type="transmembrane region" description="Helical" evidence="7">
    <location>
        <begin position="339"/>
        <end position="360"/>
    </location>
</feature>
<evidence type="ECO:0000256" key="1">
    <source>
        <dbReference type="ARBA" id="ARBA00004651"/>
    </source>
</evidence>
<gene>
    <name evidence="9" type="ORF">Pa4123_66900</name>
</gene>
<dbReference type="Gene3D" id="1.20.1250.20">
    <property type="entry name" value="MFS general substrate transporter like domains"/>
    <property type="match status" value="1"/>
</dbReference>
<feature type="transmembrane region" description="Helical" evidence="7">
    <location>
        <begin position="138"/>
        <end position="159"/>
    </location>
</feature>
<dbReference type="PANTHER" id="PTHR42718:SF46">
    <property type="entry name" value="BLR6921 PROTEIN"/>
    <property type="match status" value="1"/>
</dbReference>